<dbReference type="STRING" id="199441.BkAM31D_09140"/>
<keyword evidence="1" id="KW-0547">Nucleotide-binding</keyword>
<sequence length="346" mass="40140">MEKQKALTVITGFSLKDKCDVIRKLQRKNANNIRVIRFRPTDVKLVVHSAEDPFPLTHFVSEAVHHLEINTVSNLLTILEEECDNEHIDEIILDIYPISTFESLLGSFASQMKRLNYSPKAHIHILNARDFWFAYFSEHSIQTNELNSTPTLEYTLGEAFIHQLEHAGMIYLTNTEQLSHERLAELTVFIQNLQPNAVVERLHERVWRTENNNVGFDLEAANYLYSHQIELFSSRRNLNVIGQYGIETFVYQSNSPIDFSRLEDFFSNLPNEVFRMKGRCYHSSKQELYSISQVGSSIQVDTTLLPINSNHFLTEFLFIGSEMNHQEIERMLDNCLQITYAGKIAY</sequence>
<dbReference type="RefSeq" id="WP_066151962.1">
    <property type="nucleotide sequence ID" value="NZ_CP020814.1"/>
</dbReference>
<dbReference type="Gene3D" id="3.30.1220.10">
    <property type="entry name" value="CobW-like, C-terminal domain"/>
    <property type="match status" value="1"/>
</dbReference>
<keyword evidence="5" id="KW-1185">Reference proteome</keyword>
<name>A0A1X9MEP8_9BACI</name>
<dbReference type="PANTHER" id="PTHR43603">
    <property type="entry name" value="COBW DOMAIN-CONTAINING PROTEIN DDB_G0274527"/>
    <property type="match status" value="1"/>
</dbReference>
<dbReference type="GO" id="GO:0000166">
    <property type="term" value="F:nucleotide binding"/>
    <property type="evidence" value="ECO:0007669"/>
    <property type="project" value="UniProtKB-KW"/>
</dbReference>
<dbReference type="KEGG" id="bkw:BkAM31D_09140"/>
<organism evidence="4 5">
    <name type="scientific">Halalkalibacter krulwichiae</name>
    <dbReference type="NCBI Taxonomy" id="199441"/>
    <lineage>
        <taxon>Bacteria</taxon>
        <taxon>Bacillati</taxon>
        <taxon>Bacillota</taxon>
        <taxon>Bacilli</taxon>
        <taxon>Bacillales</taxon>
        <taxon>Bacillaceae</taxon>
        <taxon>Halalkalibacter</taxon>
    </lineage>
</organism>
<dbReference type="InterPro" id="IPR036627">
    <property type="entry name" value="CobW-likC_sf"/>
</dbReference>
<dbReference type="Proteomes" id="UP000193006">
    <property type="component" value="Chromosome"/>
</dbReference>
<evidence type="ECO:0000256" key="2">
    <source>
        <dbReference type="ARBA" id="ARBA00023186"/>
    </source>
</evidence>
<accession>A0A1X9MEP8</accession>
<dbReference type="SUPFAM" id="SSF90002">
    <property type="entry name" value="Hypothetical protein YjiA, C-terminal domain"/>
    <property type="match status" value="1"/>
</dbReference>
<proteinExistence type="predicted"/>
<keyword evidence="2" id="KW-0143">Chaperone</keyword>
<dbReference type="SMART" id="SM00833">
    <property type="entry name" value="CobW_C"/>
    <property type="match status" value="1"/>
</dbReference>
<feature type="domain" description="CobW C-terminal" evidence="3">
    <location>
        <begin position="246"/>
        <end position="336"/>
    </location>
</feature>
<reference evidence="4 5" key="1">
    <citation type="submission" date="2017-04" db="EMBL/GenBank/DDBJ databases">
        <title>Bacillus krulwichiae AM31D Genome sequencing and assembly.</title>
        <authorList>
            <person name="Krulwich T.A."/>
            <person name="Anastor L."/>
            <person name="Ehrlich R."/>
            <person name="Ehrlich G.D."/>
            <person name="Janto B."/>
        </authorList>
    </citation>
    <scope>NUCLEOTIDE SEQUENCE [LARGE SCALE GENOMIC DNA]</scope>
    <source>
        <strain evidence="4 5">AM31D</strain>
    </source>
</reference>
<dbReference type="AlphaFoldDB" id="A0A1X9MEP8"/>
<dbReference type="Pfam" id="PF07683">
    <property type="entry name" value="CobW_C"/>
    <property type="match status" value="1"/>
</dbReference>
<dbReference type="InterPro" id="IPR051927">
    <property type="entry name" value="Zn_Chap_cDPG_Synth"/>
</dbReference>
<dbReference type="InterPro" id="IPR011629">
    <property type="entry name" value="CobW-like_C"/>
</dbReference>
<evidence type="ECO:0000313" key="5">
    <source>
        <dbReference type="Proteomes" id="UP000193006"/>
    </source>
</evidence>
<evidence type="ECO:0000259" key="3">
    <source>
        <dbReference type="SMART" id="SM00833"/>
    </source>
</evidence>
<evidence type="ECO:0000256" key="1">
    <source>
        <dbReference type="ARBA" id="ARBA00022741"/>
    </source>
</evidence>
<evidence type="ECO:0000313" key="4">
    <source>
        <dbReference type="EMBL" id="ARK30011.1"/>
    </source>
</evidence>
<dbReference type="EMBL" id="CP020814">
    <property type="protein sequence ID" value="ARK30011.1"/>
    <property type="molecule type" value="Genomic_DNA"/>
</dbReference>
<gene>
    <name evidence="4" type="primary">yciC_3</name>
    <name evidence="4" type="ORF">BkAM31D_09140</name>
</gene>
<protein>
    <submittedName>
        <fullName evidence="4">Putative metal chaperone YciC</fullName>
    </submittedName>
</protein>
<dbReference type="PANTHER" id="PTHR43603:SF1">
    <property type="entry name" value="ZINC-REGULATED GTPASE METALLOPROTEIN ACTIVATOR 1"/>
    <property type="match status" value="1"/>
</dbReference>